<keyword evidence="4" id="KW-1185">Reference proteome</keyword>
<dbReference type="OrthoDB" id="6415022at2759"/>
<dbReference type="PANTHER" id="PTHR13136:SF11">
    <property type="entry name" value="TESTIS-EXPRESSED PROTEIN 30"/>
    <property type="match status" value="1"/>
</dbReference>
<evidence type="ECO:0000259" key="2">
    <source>
        <dbReference type="Pfam" id="PF20408"/>
    </source>
</evidence>
<evidence type="ECO:0000256" key="1">
    <source>
        <dbReference type="SAM" id="MobiDB-lite"/>
    </source>
</evidence>
<dbReference type="EMBL" id="CAJPDT010000058">
    <property type="protein sequence ID" value="CAF9930604.1"/>
    <property type="molecule type" value="Genomic_DNA"/>
</dbReference>
<feature type="domain" description="KANL3/Tex30 alpha/beta hydrolase-like" evidence="2">
    <location>
        <begin position="3"/>
        <end position="86"/>
    </location>
</feature>
<evidence type="ECO:0000313" key="3">
    <source>
        <dbReference type="EMBL" id="CAF9930604.1"/>
    </source>
</evidence>
<protein>
    <recommendedName>
        <fullName evidence="2">KANL3/Tex30 alpha/beta hydrolase-like domain-containing protein</fullName>
    </recommendedName>
</protein>
<proteinExistence type="predicted"/>
<reference evidence="3" key="1">
    <citation type="submission" date="2021-03" db="EMBL/GenBank/DDBJ databases">
        <authorList>
            <person name="Tagirdzhanova G."/>
        </authorList>
    </citation>
    <scope>NUCLEOTIDE SEQUENCE</scope>
</reference>
<dbReference type="Pfam" id="PF20408">
    <property type="entry name" value="Abhydrolase_11"/>
    <property type="match status" value="1"/>
</dbReference>
<dbReference type="InterPro" id="IPR046879">
    <property type="entry name" value="KANL3/Tex30_Abhydrolase"/>
</dbReference>
<dbReference type="Gene3D" id="3.40.50.1820">
    <property type="entry name" value="alpha/beta hydrolase"/>
    <property type="match status" value="1"/>
</dbReference>
<gene>
    <name evidence="3" type="ORF">IMSHALPRED_008230</name>
</gene>
<dbReference type="Proteomes" id="UP000664534">
    <property type="component" value="Unassembled WGS sequence"/>
</dbReference>
<dbReference type="InterPro" id="IPR026555">
    <property type="entry name" value="NSL3/Tex30"/>
</dbReference>
<accession>A0A8H3FTW5</accession>
<name>A0A8H3FTW5_9LECA</name>
<dbReference type="PANTHER" id="PTHR13136">
    <property type="entry name" value="TESTIS DEVELOPMENT PROTEIN PRTD"/>
    <property type="match status" value="1"/>
</dbReference>
<evidence type="ECO:0000313" key="4">
    <source>
        <dbReference type="Proteomes" id="UP000664534"/>
    </source>
</evidence>
<dbReference type="AlphaFoldDB" id="A0A8H3FTW5"/>
<feature type="compositionally biased region" description="Basic and acidic residues" evidence="1">
    <location>
        <begin position="146"/>
        <end position="169"/>
    </location>
</feature>
<dbReference type="InterPro" id="IPR029058">
    <property type="entry name" value="AB_hydrolase_fold"/>
</dbReference>
<feature type="region of interest" description="Disordered" evidence="1">
    <location>
        <begin position="124"/>
        <end position="181"/>
    </location>
</feature>
<comment type="caution">
    <text evidence="3">The sequence shown here is derived from an EMBL/GenBank/DDBJ whole genome shotgun (WGS) entry which is preliminary data.</text>
</comment>
<feature type="compositionally biased region" description="Basic residues" evidence="1">
    <location>
        <begin position="172"/>
        <end position="181"/>
    </location>
</feature>
<sequence length="181" mass="19948">MVMAATEHTNQLVLVSYPLHTAKETRDQVLLDLPASIKVVFVIGNRDEMCDLERLEEVRRKMKCRTWRVVVQNADHGMNVKPKAGTLEVGRKTGVAVAMWLKASDVSLREGTICWNADKETAQWSGWSTGDAGPETSADAQPSKPTAKETSGEKRKTRSTDVHDREDATATRSRKGGKLAG</sequence>
<organism evidence="3 4">
    <name type="scientific">Imshaugia aleurites</name>
    <dbReference type="NCBI Taxonomy" id="172621"/>
    <lineage>
        <taxon>Eukaryota</taxon>
        <taxon>Fungi</taxon>
        <taxon>Dikarya</taxon>
        <taxon>Ascomycota</taxon>
        <taxon>Pezizomycotina</taxon>
        <taxon>Lecanoromycetes</taxon>
        <taxon>OSLEUM clade</taxon>
        <taxon>Lecanoromycetidae</taxon>
        <taxon>Lecanorales</taxon>
        <taxon>Lecanorineae</taxon>
        <taxon>Parmeliaceae</taxon>
        <taxon>Imshaugia</taxon>
    </lineage>
</organism>